<reference evidence="2" key="2">
    <citation type="submission" date="2020-09" db="EMBL/GenBank/DDBJ databases">
        <authorList>
            <person name="Sun Q."/>
            <person name="Ohkuma M."/>
        </authorList>
    </citation>
    <scope>NUCLEOTIDE SEQUENCE</scope>
    <source>
        <strain evidence="2">JCM 14371</strain>
    </source>
</reference>
<keyword evidence="1" id="KW-0732">Signal</keyword>
<dbReference type="EMBL" id="BMOE01000013">
    <property type="protein sequence ID" value="GGJ84929.1"/>
    <property type="molecule type" value="Genomic_DNA"/>
</dbReference>
<dbReference type="RefSeq" id="WP_188964212.1">
    <property type="nucleotide sequence ID" value="NZ_BMOE01000013.1"/>
</dbReference>
<dbReference type="Proteomes" id="UP000635726">
    <property type="component" value="Unassembled WGS sequence"/>
</dbReference>
<protein>
    <recommendedName>
        <fullName evidence="4">PsbP C-terminal domain-containing protein</fullName>
    </recommendedName>
</protein>
<dbReference type="Gene3D" id="3.40.1000.10">
    <property type="entry name" value="Mog1/PsbP, alpha/beta/alpha sandwich"/>
    <property type="match status" value="1"/>
</dbReference>
<sequence>MKTETPALTTRLLRVPLLLAPLVLAPLAQAAGTVRVSDPKLPFSVTLPSSWVGVNFKDGLSGVSLASQAKSPAALMRFTFIPKQGKTLNLKSEFMGFEQAVRQGGATLKLVSEKPATYGGVGGLTHTYDLTQKGKTLRMQIWFGNGSKNFYNFQLTDQSSTFAKRQPQFTAALASVKFK</sequence>
<name>A0A917PMC6_9DEIO</name>
<feature type="chain" id="PRO_5036942545" description="PsbP C-terminal domain-containing protein" evidence="1">
    <location>
        <begin position="31"/>
        <end position="179"/>
    </location>
</feature>
<evidence type="ECO:0000256" key="1">
    <source>
        <dbReference type="SAM" id="SignalP"/>
    </source>
</evidence>
<feature type="signal peptide" evidence="1">
    <location>
        <begin position="1"/>
        <end position="30"/>
    </location>
</feature>
<gene>
    <name evidence="2" type="ORF">GCM10008939_31030</name>
</gene>
<organism evidence="2 3">
    <name type="scientific">Deinococcus aquiradiocola</name>
    <dbReference type="NCBI Taxonomy" id="393059"/>
    <lineage>
        <taxon>Bacteria</taxon>
        <taxon>Thermotogati</taxon>
        <taxon>Deinococcota</taxon>
        <taxon>Deinococci</taxon>
        <taxon>Deinococcales</taxon>
        <taxon>Deinococcaceae</taxon>
        <taxon>Deinococcus</taxon>
    </lineage>
</organism>
<comment type="caution">
    <text evidence="2">The sequence shown here is derived from an EMBL/GenBank/DDBJ whole genome shotgun (WGS) entry which is preliminary data.</text>
</comment>
<evidence type="ECO:0000313" key="3">
    <source>
        <dbReference type="Proteomes" id="UP000635726"/>
    </source>
</evidence>
<evidence type="ECO:0008006" key="4">
    <source>
        <dbReference type="Google" id="ProtNLM"/>
    </source>
</evidence>
<keyword evidence="3" id="KW-1185">Reference proteome</keyword>
<proteinExistence type="predicted"/>
<accession>A0A917PMC6</accession>
<reference evidence="2" key="1">
    <citation type="journal article" date="2014" name="Int. J. Syst. Evol. Microbiol.">
        <title>Complete genome sequence of Corynebacterium casei LMG S-19264T (=DSM 44701T), isolated from a smear-ripened cheese.</title>
        <authorList>
            <consortium name="US DOE Joint Genome Institute (JGI-PGF)"/>
            <person name="Walter F."/>
            <person name="Albersmeier A."/>
            <person name="Kalinowski J."/>
            <person name="Ruckert C."/>
        </authorList>
    </citation>
    <scope>NUCLEOTIDE SEQUENCE</scope>
    <source>
        <strain evidence="2">JCM 14371</strain>
    </source>
</reference>
<dbReference type="AlphaFoldDB" id="A0A917PMC6"/>
<evidence type="ECO:0000313" key="2">
    <source>
        <dbReference type="EMBL" id="GGJ84929.1"/>
    </source>
</evidence>